<evidence type="ECO:0000256" key="6">
    <source>
        <dbReference type="SAM" id="Phobius"/>
    </source>
</evidence>
<proteinExistence type="inferred from homology"/>
<comment type="subcellular location">
    <subcellularLocation>
        <location evidence="1">Membrane</location>
        <topology evidence="1">Multi-pass membrane protein</topology>
    </subcellularLocation>
</comment>
<comment type="caution">
    <text evidence="8">The sequence shown here is derived from an EMBL/GenBank/DDBJ whole genome shotgun (WGS) entry which is preliminary data.</text>
</comment>
<feature type="transmembrane region" description="Helical" evidence="6">
    <location>
        <begin position="130"/>
        <end position="158"/>
    </location>
</feature>
<feature type="transmembrane region" description="Helical" evidence="6">
    <location>
        <begin position="170"/>
        <end position="194"/>
    </location>
</feature>
<dbReference type="Proteomes" id="UP000230956">
    <property type="component" value="Unassembled WGS sequence"/>
</dbReference>
<evidence type="ECO:0000256" key="2">
    <source>
        <dbReference type="ARBA" id="ARBA00006143"/>
    </source>
</evidence>
<name>A0A2M7T5G6_9ACTN</name>
<feature type="transmembrane region" description="Helical" evidence="6">
    <location>
        <begin position="90"/>
        <end position="110"/>
    </location>
</feature>
<protein>
    <submittedName>
        <fullName evidence="8">Cytochrome C biogenesis protein</fullName>
    </submittedName>
</protein>
<feature type="transmembrane region" description="Helical" evidence="6">
    <location>
        <begin position="206"/>
        <end position="224"/>
    </location>
</feature>
<dbReference type="Pfam" id="PF02683">
    <property type="entry name" value="DsbD_TM"/>
    <property type="match status" value="1"/>
</dbReference>
<dbReference type="EMBL" id="PFNG01000238">
    <property type="protein sequence ID" value="PIZ35473.1"/>
    <property type="molecule type" value="Genomic_DNA"/>
</dbReference>
<feature type="domain" description="Cytochrome C biogenesis protein transmembrane" evidence="7">
    <location>
        <begin position="8"/>
        <end position="224"/>
    </location>
</feature>
<organism evidence="8 9">
    <name type="scientific">Candidatus Aquicultor secundus</name>
    <dbReference type="NCBI Taxonomy" id="1973895"/>
    <lineage>
        <taxon>Bacteria</taxon>
        <taxon>Bacillati</taxon>
        <taxon>Actinomycetota</taxon>
        <taxon>Candidatus Aquicultoria</taxon>
        <taxon>Candidatus Aquicultorales</taxon>
        <taxon>Candidatus Aquicultoraceae</taxon>
        <taxon>Candidatus Aquicultor</taxon>
    </lineage>
</organism>
<evidence type="ECO:0000259" key="7">
    <source>
        <dbReference type="Pfam" id="PF02683"/>
    </source>
</evidence>
<dbReference type="RefSeq" id="WP_286678638.1">
    <property type="nucleotide sequence ID" value="NZ_MNXI01000094.1"/>
</dbReference>
<evidence type="ECO:0000256" key="5">
    <source>
        <dbReference type="ARBA" id="ARBA00023136"/>
    </source>
</evidence>
<keyword evidence="4 6" id="KW-1133">Transmembrane helix</keyword>
<dbReference type="PANTHER" id="PTHR31272">
    <property type="entry name" value="CYTOCHROME C-TYPE BIOGENESIS PROTEIN HI_1454-RELATED"/>
    <property type="match status" value="1"/>
</dbReference>
<feature type="transmembrane region" description="Helical" evidence="6">
    <location>
        <begin position="12"/>
        <end position="35"/>
    </location>
</feature>
<evidence type="ECO:0000256" key="3">
    <source>
        <dbReference type="ARBA" id="ARBA00022692"/>
    </source>
</evidence>
<evidence type="ECO:0000256" key="4">
    <source>
        <dbReference type="ARBA" id="ARBA00022989"/>
    </source>
</evidence>
<dbReference type="GO" id="GO:0016020">
    <property type="term" value="C:membrane"/>
    <property type="evidence" value="ECO:0007669"/>
    <property type="project" value="UniProtKB-SubCell"/>
</dbReference>
<evidence type="ECO:0000313" key="8">
    <source>
        <dbReference type="EMBL" id="PIZ35473.1"/>
    </source>
</evidence>
<keyword evidence="3 6" id="KW-0812">Transmembrane</keyword>
<dbReference type="AlphaFoldDB" id="A0A2M7T5G6"/>
<reference evidence="9" key="1">
    <citation type="submission" date="2017-09" db="EMBL/GenBank/DDBJ databases">
        <title>Depth-based differentiation of microbial function through sediment-hosted aquifers and enrichment of novel symbionts in the deep terrestrial subsurface.</title>
        <authorList>
            <person name="Probst A.J."/>
            <person name="Ladd B."/>
            <person name="Jarett J.K."/>
            <person name="Geller-Mcgrath D.E."/>
            <person name="Sieber C.M.K."/>
            <person name="Emerson J.B."/>
            <person name="Anantharaman K."/>
            <person name="Thomas B.C."/>
            <person name="Malmstrom R."/>
            <person name="Stieglmeier M."/>
            <person name="Klingl A."/>
            <person name="Woyke T."/>
            <person name="Ryan C.M."/>
            <person name="Banfield J.F."/>
        </authorList>
    </citation>
    <scope>NUCLEOTIDE SEQUENCE [LARGE SCALE GENOMIC DNA]</scope>
</reference>
<keyword evidence="5 6" id="KW-0472">Membrane</keyword>
<dbReference type="InterPro" id="IPR003834">
    <property type="entry name" value="Cyt_c_assmbl_TM_dom"/>
</dbReference>
<dbReference type="InterPro" id="IPR051790">
    <property type="entry name" value="Cytochrome_c-biogenesis_DsbD"/>
</dbReference>
<evidence type="ECO:0000256" key="1">
    <source>
        <dbReference type="ARBA" id="ARBA00004141"/>
    </source>
</evidence>
<dbReference type="GO" id="GO:0017004">
    <property type="term" value="P:cytochrome complex assembly"/>
    <property type="evidence" value="ECO:0007669"/>
    <property type="project" value="InterPro"/>
</dbReference>
<sequence length="239" mass="25250">MQTGANVSMLMAFSAGIISFISPCVLPLIPGYLSFISGVSVDRLGEASAQSRVKVLIATILFVIGFAIIFVALGASAGLAGSWLTSYKSIMTKVAGIVVIIFALFTMDIIKIPQLYGTKRFQTNKRNFGLWGALPLGMAFGFAWTPCVGPILASIYMVAATSQNVNQATILLSIYALGLGIPFIATALFFNTALGAFKWIKKNYKVINIISGLLLLAMGVLILSGKLTAINGLLQGLGS</sequence>
<feature type="transmembrane region" description="Helical" evidence="6">
    <location>
        <begin position="55"/>
        <end position="84"/>
    </location>
</feature>
<comment type="similarity">
    <text evidence="2">Belongs to the DsbD family.</text>
</comment>
<gene>
    <name evidence="8" type="ORF">COY37_10260</name>
</gene>
<evidence type="ECO:0000313" key="9">
    <source>
        <dbReference type="Proteomes" id="UP000230956"/>
    </source>
</evidence>
<dbReference type="PANTHER" id="PTHR31272:SF4">
    <property type="entry name" value="CYTOCHROME C-TYPE BIOGENESIS PROTEIN HI_1454-RELATED"/>
    <property type="match status" value="1"/>
</dbReference>
<accession>A0A2M7T5G6</accession>